<feature type="compositionally biased region" description="Basic and acidic residues" evidence="1">
    <location>
        <begin position="238"/>
        <end position="259"/>
    </location>
</feature>
<feature type="compositionally biased region" description="Polar residues" evidence="1">
    <location>
        <begin position="106"/>
        <end position="115"/>
    </location>
</feature>
<keyword evidence="3" id="KW-1185">Reference proteome</keyword>
<dbReference type="EMBL" id="JARBDR010000337">
    <property type="protein sequence ID" value="KAJ8315158.1"/>
    <property type="molecule type" value="Genomic_DNA"/>
</dbReference>
<reference evidence="2 3" key="1">
    <citation type="submission" date="2022-12" db="EMBL/GenBank/DDBJ databases">
        <title>Chromosome-level genome of Tegillarca granosa.</title>
        <authorList>
            <person name="Kim J."/>
        </authorList>
    </citation>
    <scope>NUCLEOTIDE SEQUENCE [LARGE SCALE GENOMIC DNA]</scope>
    <source>
        <strain evidence="2">Teg-2019</strain>
        <tissue evidence="2">Adductor muscle</tissue>
    </source>
</reference>
<proteinExistence type="predicted"/>
<evidence type="ECO:0000313" key="3">
    <source>
        <dbReference type="Proteomes" id="UP001217089"/>
    </source>
</evidence>
<feature type="region of interest" description="Disordered" evidence="1">
    <location>
        <begin position="401"/>
        <end position="468"/>
    </location>
</feature>
<feature type="region of interest" description="Disordered" evidence="1">
    <location>
        <begin position="201"/>
        <end position="259"/>
    </location>
</feature>
<sequence length="1329" mass="150643">MAIGIILVDLCLKNMNHILATWTQAMSADDTMSCLTGPDYGGGMQRNSDNQDSCFPYHVEPEDEAPVRPDGKVSYNDSVEPEDKSQEELDETANFSNFPVEPANEVSVQPQNKTRSFYDPLEANDEASMKTKTKTTHNTDPTKSVAKTQVDPEDETSFSHDPLVPDEAPAEADSYCKNSLEYDDKASEELDLDKVSSSIDYRKLDSETPVEPDCSDPSEPSDEAPVKPRNKTTTNNAKKSDGKTLVKPDDETNSLHDPVVHDKAQVEPGYSNCMKPDFGVMAEPCNKASFIEDCGTPVESDYNDCSSESCQVSEQCLEKRLKLRVPVCNSPGSLNANPQAVAKFTLYVAPVYGGKIVYLWTVQLQLKDADESYMMVTKLVQVYNVVTRYLLSGNRKKLVASVKPRTQSKTGDIAENMQDRDDSVKHHDCLDDDQSDDNYQSSGSELSVNVPESSGEEEEDDDDDDDTSVVFPLLNNMHEKMDVDSSMGLSQSIFDLNVDLITRIAAIRNTVEQKILWETNTIQIANSSKASNMFNPVKVESYEKKNGKRNYRTLNFCFYCKNQYNSKISKHLMSVHFNEERVQKISNMPVGSVERKMCLQKLQKEGNYDHNAQVLKNGKGTLVVYRRPSEISKVCASEYLPCEYCLGFFHEKQLWIHAKSCYFREVAVDTPANYVRNGRIMMAPYMIREESEIGELDLVIAKMKETVQNPGLKQVCAEDELIREFGLSQLDKLGTKEEQRRKDQDNIRTKMRSIARLLSKLNEKKLRDVPLSNYICGKEFMNVVATVKLLSRESNSPNLATNLGHYLKQIALLKGSLGLQKDDATKYEEAKVFQELYTTHWNSKVSAVANRTKRLRCINKKEELPSTEDLVKLKEYLMKEIHTGIKKINPTYEEYVRMTQIIMARIVLFNKRRISEVDELKVNEFDKRIKGDDVGNNAEIISTLGLPMRYLIYVSTLCCSIVMHLVEVRGKSTRGLRKVYILLTPDMVDGINFLLTSRIHAGINPENVYVFGRTTSTPQDGCTAMRMVSEACPGLSNPDLIRTRLLRKYMATTSQIMDMTADELKLVADHMGHSVAIHTNVYTLQTSILERTKVARALVALENGKLNGYKGKRLESISLEGWFTSINVSIKFNLLSFGYLEAIMELFPYGIKIPQPVEEEDDPENEDLSDTSVAENENVTGIDQEQEHREHSNETKSKVIKRKRWTEEEESSFSKAFKRQIQEKSNATTKEIRDAIQKFGNLNGRSEAMIRSKLNNIIHGKCIETSRLSPKSQYFLRACGREWLTRATVKKRPESNDKLMFLLWAYNINSMITPSRNVKESNCRLINLD</sequence>
<feature type="compositionally biased region" description="Acidic residues" evidence="1">
    <location>
        <begin position="454"/>
        <end position="467"/>
    </location>
</feature>
<evidence type="ECO:0000313" key="2">
    <source>
        <dbReference type="EMBL" id="KAJ8315158.1"/>
    </source>
</evidence>
<feature type="region of interest" description="Disordered" evidence="1">
    <location>
        <begin position="43"/>
        <end position="172"/>
    </location>
</feature>
<name>A0ABQ9FCW3_TEGGR</name>
<feature type="compositionally biased region" description="Acidic residues" evidence="1">
    <location>
        <begin position="208"/>
        <end position="222"/>
    </location>
</feature>
<comment type="caution">
    <text evidence="2">The sequence shown here is derived from an EMBL/GenBank/DDBJ whole genome shotgun (WGS) entry which is preliminary data.</text>
</comment>
<protein>
    <submittedName>
        <fullName evidence="2">Uncharacterized protein</fullName>
    </submittedName>
</protein>
<dbReference type="PANTHER" id="PTHR33480:SF1">
    <property type="entry name" value="TYR RECOMBINASE DOMAIN-CONTAINING PROTEIN"/>
    <property type="match status" value="1"/>
</dbReference>
<feature type="compositionally biased region" description="Polar residues" evidence="1">
    <location>
        <begin position="1170"/>
        <end position="1183"/>
    </location>
</feature>
<accession>A0ABQ9FCW3</accession>
<feature type="compositionally biased region" description="Basic and acidic residues" evidence="1">
    <location>
        <begin position="1185"/>
        <end position="1197"/>
    </location>
</feature>
<gene>
    <name evidence="2" type="ORF">KUTeg_007308</name>
</gene>
<organism evidence="2 3">
    <name type="scientific">Tegillarca granosa</name>
    <name type="common">Malaysian cockle</name>
    <name type="synonym">Anadara granosa</name>
    <dbReference type="NCBI Taxonomy" id="220873"/>
    <lineage>
        <taxon>Eukaryota</taxon>
        <taxon>Metazoa</taxon>
        <taxon>Spiralia</taxon>
        <taxon>Lophotrochozoa</taxon>
        <taxon>Mollusca</taxon>
        <taxon>Bivalvia</taxon>
        <taxon>Autobranchia</taxon>
        <taxon>Pteriomorphia</taxon>
        <taxon>Arcoida</taxon>
        <taxon>Arcoidea</taxon>
        <taxon>Arcidae</taxon>
        <taxon>Tegillarca</taxon>
    </lineage>
</organism>
<dbReference type="Proteomes" id="UP001217089">
    <property type="component" value="Unassembled WGS sequence"/>
</dbReference>
<feature type="compositionally biased region" description="Basic and acidic residues" evidence="1">
    <location>
        <begin position="417"/>
        <end position="429"/>
    </location>
</feature>
<feature type="compositionally biased region" description="Acidic residues" evidence="1">
    <location>
        <begin position="1157"/>
        <end position="1169"/>
    </location>
</feature>
<dbReference type="PANTHER" id="PTHR33480">
    <property type="entry name" value="SET DOMAIN-CONTAINING PROTEIN-RELATED"/>
    <property type="match status" value="1"/>
</dbReference>
<evidence type="ECO:0000256" key="1">
    <source>
        <dbReference type="SAM" id="MobiDB-lite"/>
    </source>
</evidence>
<feature type="region of interest" description="Disordered" evidence="1">
    <location>
        <begin position="1155"/>
        <end position="1201"/>
    </location>
</feature>